<sequence length="251" mass="29706">MCLKVKEVADLVGVSIRTLHHYDEIGLLVPKEITESGYRLYSEENLETLQQILFFKELGFSLKEIKKIMNSPTFDRQKALILQREMLMEKRARVDQMITTIDKTIKHMEGEIEMTNKEKFEGIDFRHNQYEQEARKRWGDKSVDETNTKIEKMSQNERQDIAHKWDVIFKQLATLRNQSPNSQQVQEAIKEWYNFLNENFGTYSLDAFKGLGQLYIEDERFMKNIDKYGEGLATFMSEAMDFFSGNQKKQR</sequence>
<organism evidence="6 7">
    <name type="scientific">Bacillus solimangrovi</name>
    <dbReference type="NCBI Taxonomy" id="1305675"/>
    <lineage>
        <taxon>Bacteria</taxon>
        <taxon>Bacillati</taxon>
        <taxon>Bacillota</taxon>
        <taxon>Bacilli</taxon>
        <taxon>Bacillales</taxon>
        <taxon>Bacillaceae</taxon>
        <taxon>Bacillus</taxon>
    </lineage>
</organism>
<dbReference type="PANTHER" id="PTHR30204:SF90">
    <property type="entry name" value="HTH-TYPE TRANSCRIPTIONAL ACTIVATOR MTA"/>
    <property type="match status" value="1"/>
</dbReference>
<dbReference type="STRING" id="1305675.BFG57_07800"/>
<dbReference type="GO" id="GO:0003700">
    <property type="term" value="F:DNA-binding transcription factor activity"/>
    <property type="evidence" value="ECO:0007669"/>
    <property type="project" value="InterPro"/>
</dbReference>
<reference evidence="6 7" key="1">
    <citation type="submission" date="2016-08" db="EMBL/GenBank/DDBJ databases">
        <title>Genome of Bacillus solimangrovi GH2-4.</title>
        <authorList>
            <person name="Lim S."/>
            <person name="Kim B.-C."/>
        </authorList>
    </citation>
    <scope>NUCLEOTIDE SEQUENCE [LARGE SCALE GENOMIC DNA]</scope>
    <source>
        <strain evidence="6 7">GH2-4</strain>
    </source>
</reference>
<evidence type="ECO:0000256" key="4">
    <source>
        <dbReference type="ARBA" id="ARBA00023163"/>
    </source>
</evidence>
<dbReference type="AlphaFoldDB" id="A0A1E5LKG3"/>
<dbReference type="GO" id="GO:0003677">
    <property type="term" value="F:DNA binding"/>
    <property type="evidence" value="ECO:0007669"/>
    <property type="project" value="UniProtKB-KW"/>
</dbReference>
<accession>A0A1E5LKG3</accession>
<comment type="caution">
    <text evidence="6">The sequence shown here is derived from an EMBL/GenBank/DDBJ whole genome shotgun (WGS) entry which is preliminary data.</text>
</comment>
<dbReference type="SUPFAM" id="SSF46955">
    <property type="entry name" value="Putative DNA-binding domain"/>
    <property type="match status" value="1"/>
</dbReference>
<proteinExistence type="predicted"/>
<evidence type="ECO:0000256" key="3">
    <source>
        <dbReference type="ARBA" id="ARBA00023159"/>
    </source>
</evidence>
<dbReference type="Gene3D" id="1.10.1660.10">
    <property type="match status" value="1"/>
</dbReference>
<keyword evidence="7" id="KW-1185">Reference proteome</keyword>
<dbReference type="Pfam" id="PF07739">
    <property type="entry name" value="TipAS"/>
    <property type="match status" value="1"/>
</dbReference>
<dbReference type="InterPro" id="IPR047057">
    <property type="entry name" value="MerR_fam"/>
</dbReference>
<feature type="domain" description="HTH merR-type" evidence="5">
    <location>
        <begin position="1"/>
        <end position="71"/>
    </location>
</feature>
<dbReference type="RefSeq" id="WP_069715495.1">
    <property type="nucleotide sequence ID" value="NZ_MJEH01000001.1"/>
</dbReference>
<dbReference type="PANTHER" id="PTHR30204">
    <property type="entry name" value="REDOX-CYCLING DRUG-SENSING TRANSCRIPTIONAL ACTIVATOR SOXR"/>
    <property type="match status" value="1"/>
</dbReference>
<evidence type="ECO:0000313" key="6">
    <source>
        <dbReference type="EMBL" id="OEH94561.1"/>
    </source>
</evidence>
<dbReference type="InterPro" id="IPR012925">
    <property type="entry name" value="TipAS_dom"/>
</dbReference>
<dbReference type="SUPFAM" id="SSF89082">
    <property type="entry name" value="Antibiotic binding domain of TipA-like multidrug resistance regulators"/>
    <property type="match status" value="1"/>
</dbReference>
<dbReference type="InterPro" id="IPR036244">
    <property type="entry name" value="TipA-like_antibiotic-bd"/>
</dbReference>
<evidence type="ECO:0000256" key="1">
    <source>
        <dbReference type="ARBA" id="ARBA00023015"/>
    </source>
</evidence>
<keyword evidence="2" id="KW-0238">DNA-binding</keyword>
<dbReference type="OrthoDB" id="9814833at2"/>
<dbReference type="InterPro" id="IPR009061">
    <property type="entry name" value="DNA-bd_dom_put_sf"/>
</dbReference>
<dbReference type="PROSITE" id="PS50937">
    <property type="entry name" value="HTH_MERR_2"/>
    <property type="match status" value="1"/>
</dbReference>
<evidence type="ECO:0000256" key="2">
    <source>
        <dbReference type="ARBA" id="ARBA00023125"/>
    </source>
</evidence>
<gene>
    <name evidence="6" type="ORF">BFG57_07800</name>
</gene>
<dbReference type="InterPro" id="IPR000551">
    <property type="entry name" value="MerR-type_HTH_dom"/>
</dbReference>
<dbReference type="SMART" id="SM00422">
    <property type="entry name" value="HTH_MERR"/>
    <property type="match status" value="1"/>
</dbReference>
<keyword evidence="3" id="KW-0010">Activator</keyword>
<dbReference type="EMBL" id="MJEH01000001">
    <property type="protein sequence ID" value="OEH94561.1"/>
    <property type="molecule type" value="Genomic_DNA"/>
</dbReference>
<name>A0A1E5LKG3_9BACI</name>
<evidence type="ECO:0000313" key="7">
    <source>
        <dbReference type="Proteomes" id="UP000095209"/>
    </source>
</evidence>
<keyword evidence="4" id="KW-0804">Transcription</keyword>
<dbReference type="Pfam" id="PF13411">
    <property type="entry name" value="MerR_1"/>
    <property type="match status" value="1"/>
</dbReference>
<dbReference type="Proteomes" id="UP000095209">
    <property type="component" value="Unassembled WGS sequence"/>
</dbReference>
<keyword evidence="1" id="KW-0805">Transcription regulation</keyword>
<evidence type="ECO:0000259" key="5">
    <source>
        <dbReference type="PROSITE" id="PS50937"/>
    </source>
</evidence>
<dbReference type="CDD" id="cd01106">
    <property type="entry name" value="HTH_TipAL-Mta"/>
    <property type="match status" value="1"/>
</dbReference>
<protein>
    <submittedName>
        <fullName evidence="6">MerR family transcriptional regulator</fullName>
    </submittedName>
</protein>
<dbReference type="Gene3D" id="1.10.490.50">
    <property type="entry name" value="Antibiotic binding domain of TipA-like multidrug resistance regulators"/>
    <property type="match status" value="1"/>
</dbReference>